<dbReference type="EMBL" id="KV784366">
    <property type="protein sequence ID" value="OEU11979.1"/>
    <property type="molecule type" value="Genomic_DNA"/>
</dbReference>
<accession>A0A1E7F1H8</accession>
<proteinExistence type="predicted"/>
<keyword evidence="4" id="KW-1185">Reference proteome</keyword>
<evidence type="ECO:0000256" key="2">
    <source>
        <dbReference type="SAM" id="SignalP"/>
    </source>
</evidence>
<name>A0A1E7F1H8_9STRA</name>
<dbReference type="KEGG" id="fcy:FRACYDRAFT_245103"/>
<dbReference type="PROSITE" id="PS51257">
    <property type="entry name" value="PROKAR_LIPOPROTEIN"/>
    <property type="match status" value="1"/>
</dbReference>
<dbReference type="InParanoid" id="A0A1E7F1H8"/>
<reference evidence="3 4" key="1">
    <citation type="submission" date="2016-09" db="EMBL/GenBank/DDBJ databases">
        <title>Extensive genetic diversity and differential bi-allelic expression allows diatom success in the polar Southern Ocean.</title>
        <authorList>
            <consortium name="DOE Joint Genome Institute"/>
            <person name="Mock T."/>
            <person name="Otillar R.P."/>
            <person name="Strauss J."/>
            <person name="Dupont C."/>
            <person name="Frickenhaus S."/>
            <person name="Maumus F."/>
            <person name="Mcmullan M."/>
            <person name="Sanges R."/>
            <person name="Schmutz J."/>
            <person name="Toseland A."/>
            <person name="Valas R."/>
            <person name="Veluchamy A."/>
            <person name="Ward B.J."/>
            <person name="Allen A."/>
            <person name="Barry K."/>
            <person name="Falciatore A."/>
            <person name="Ferrante M."/>
            <person name="Fortunato A.E."/>
            <person name="Gloeckner G."/>
            <person name="Gruber A."/>
            <person name="Hipkin R."/>
            <person name="Janech M."/>
            <person name="Kroth P."/>
            <person name="Leese F."/>
            <person name="Lindquist E."/>
            <person name="Lyon B.R."/>
            <person name="Martin J."/>
            <person name="Mayer C."/>
            <person name="Parker M."/>
            <person name="Quesneville H."/>
            <person name="Raymond J."/>
            <person name="Uhlig C."/>
            <person name="Valentin K.U."/>
            <person name="Worden A.Z."/>
            <person name="Armbrust E.V."/>
            <person name="Bowler C."/>
            <person name="Green B."/>
            <person name="Moulton V."/>
            <person name="Van Oosterhout C."/>
            <person name="Grigoriev I."/>
        </authorList>
    </citation>
    <scope>NUCLEOTIDE SEQUENCE [LARGE SCALE GENOMIC DNA]</scope>
    <source>
        <strain evidence="3 4">CCMP1102</strain>
    </source>
</reference>
<organism evidence="3 4">
    <name type="scientific">Fragilariopsis cylindrus CCMP1102</name>
    <dbReference type="NCBI Taxonomy" id="635003"/>
    <lineage>
        <taxon>Eukaryota</taxon>
        <taxon>Sar</taxon>
        <taxon>Stramenopiles</taxon>
        <taxon>Ochrophyta</taxon>
        <taxon>Bacillariophyta</taxon>
        <taxon>Bacillariophyceae</taxon>
        <taxon>Bacillariophycidae</taxon>
        <taxon>Bacillariales</taxon>
        <taxon>Bacillariaceae</taxon>
        <taxon>Fragilariopsis</taxon>
    </lineage>
</organism>
<feature type="chain" id="PRO_5009192601" evidence="2">
    <location>
        <begin position="26"/>
        <end position="294"/>
    </location>
</feature>
<dbReference type="AlphaFoldDB" id="A0A1E7F1H8"/>
<sequence length="294" mass="32426">MKFSTTFLALFAAVAACTMLDQADARVGGDRDLNSNEKYTIYFANSCETDVKVQINSGHRLDREQTILADSCQVFQQGRQYVGPMITYTELDIDGATQVVSCESSNTNSCNLYGMPKNACVIKVDTCPKKPVRTPTPTRSPTRAPTRAPSPGKQCGRRCETTYDCSSNAGIWDTGHAWCGSGCTDGRCHPTYADCTSDSDCDQNNMERGYGSGYSSANRIPLGESDNTSPYEHKIIAFTVLHHGHVTICEVLVDDDKDVMIRPRRNRYRNKPSSGDNMRGNEFRFSSWGAAMDP</sequence>
<keyword evidence="2" id="KW-0732">Signal</keyword>
<evidence type="ECO:0000313" key="4">
    <source>
        <dbReference type="Proteomes" id="UP000095751"/>
    </source>
</evidence>
<evidence type="ECO:0000256" key="1">
    <source>
        <dbReference type="SAM" id="MobiDB-lite"/>
    </source>
</evidence>
<gene>
    <name evidence="3" type="ORF">FRACYDRAFT_245103</name>
</gene>
<feature type="signal peptide" evidence="2">
    <location>
        <begin position="1"/>
        <end position="25"/>
    </location>
</feature>
<feature type="region of interest" description="Disordered" evidence="1">
    <location>
        <begin position="131"/>
        <end position="151"/>
    </location>
</feature>
<feature type="compositionally biased region" description="Low complexity" evidence="1">
    <location>
        <begin position="133"/>
        <end position="151"/>
    </location>
</feature>
<protein>
    <submittedName>
        <fullName evidence="3">Uncharacterized protein</fullName>
    </submittedName>
</protein>
<evidence type="ECO:0000313" key="3">
    <source>
        <dbReference type="EMBL" id="OEU11979.1"/>
    </source>
</evidence>
<dbReference type="Proteomes" id="UP000095751">
    <property type="component" value="Unassembled WGS sequence"/>
</dbReference>